<evidence type="ECO:0000313" key="2">
    <source>
        <dbReference type="EMBL" id="MCP2271455.1"/>
    </source>
</evidence>
<evidence type="ECO:0000256" key="1">
    <source>
        <dbReference type="SAM" id="Phobius"/>
    </source>
</evidence>
<comment type="caution">
    <text evidence="2">The sequence shown here is derived from an EMBL/GenBank/DDBJ whole genome shotgun (WGS) entry which is preliminary data.</text>
</comment>
<reference evidence="2 3" key="1">
    <citation type="submission" date="2022-06" db="EMBL/GenBank/DDBJ databases">
        <title>Genomic Encyclopedia of Archaeal and Bacterial Type Strains, Phase II (KMG-II): from individual species to whole genera.</title>
        <authorList>
            <person name="Goeker M."/>
        </authorList>
    </citation>
    <scope>NUCLEOTIDE SEQUENCE [LARGE SCALE GENOMIC DNA]</scope>
    <source>
        <strain evidence="2 3">DSM 44255</strain>
    </source>
</reference>
<keyword evidence="1" id="KW-1133">Transmembrane helix</keyword>
<organism evidence="2 3">
    <name type="scientific">Actinokineospora diospyrosa</name>
    <dbReference type="NCBI Taxonomy" id="103728"/>
    <lineage>
        <taxon>Bacteria</taxon>
        <taxon>Bacillati</taxon>
        <taxon>Actinomycetota</taxon>
        <taxon>Actinomycetes</taxon>
        <taxon>Pseudonocardiales</taxon>
        <taxon>Pseudonocardiaceae</taxon>
        <taxon>Actinokineospora</taxon>
    </lineage>
</organism>
<evidence type="ECO:0000313" key="3">
    <source>
        <dbReference type="Proteomes" id="UP001205185"/>
    </source>
</evidence>
<accession>A0ABT1IFR6</accession>
<dbReference type="EMBL" id="JAMTCO010000009">
    <property type="protein sequence ID" value="MCP2271455.1"/>
    <property type="molecule type" value="Genomic_DNA"/>
</dbReference>
<keyword evidence="1" id="KW-0472">Membrane</keyword>
<gene>
    <name evidence="2" type="ORF">LV75_003969</name>
</gene>
<dbReference type="Proteomes" id="UP001205185">
    <property type="component" value="Unassembled WGS sequence"/>
</dbReference>
<protein>
    <submittedName>
        <fullName evidence="2">Uncharacterized protein</fullName>
    </submittedName>
</protein>
<dbReference type="RefSeq" id="WP_253888397.1">
    <property type="nucleotide sequence ID" value="NZ_BAAAVB010000005.1"/>
</dbReference>
<keyword evidence="3" id="KW-1185">Reference proteome</keyword>
<feature type="transmembrane region" description="Helical" evidence="1">
    <location>
        <begin position="28"/>
        <end position="50"/>
    </location>
</feature>
<proteinExistence type="predicted"/>
<name>A0ABT1IFR6_9PSEU</name>
<keyword evidence="1" id="KW-0812">Transmembrane</keyword>
<sequence>MGSRTFDTAYALSRPRTRRRRLRASVRLALISGTIGIGLAIAALPSLAAASQVFTS</sequence>